<evidence type="ECO:0000313" key="3">
    <source>
        <dbReference type="EMBL" id="EKD12465.1"/>
    </source>
</evidence>
<feature type="region of interest" description="Disordered" evidence="1">
    <location>
        <begin position="94"/>
        <end position="151"/>
    </location>
</feature>
<dbReference type="InterPro" id="IPR009057">
    <property type="entry name" value="Homeodomain-like_sf"/>
</dbReference>
<dbReference type="SUPFAM" id="SSF46689">
    <property type="entry name" value="Homeodomain-like"/>
    <property type="match status" value="1"/>
</dbReference>
<dbReference type="InterPro" id="IPR007526">
    <property type="entry name" value="SWIRM"/>
</dbReference>
<feature type="domain" description="SWIRM" evidence="2">
    <location>
        <begin position="308"/>
        <end position="405"/>
    </location>
</feature>
<feature type="compositionally biased region" description="Low complexity" evidence="1">
    <location>
        <begin position="31"/>
        <end position="44"/>
    </location>
</feature>
<dbReference type="FunFam" id="1.10.10.10:FF:000087">
    <property type="entry name" value="Transcriptional adapter 2"/>
    <property type="match status" value="1"/>
</dbReference>
<dbReference type="GO" id="GO:0006338">
    <property type="term" value="P:chromatin remodeling"/>
    <property type="evidence" value="ECO:0007669"/>
    <property type="project" value="TreeGrafter"/>
</dbReference>
<dbReference type="PROSITE" id="PS50934">
    <property type="entry name" value="SWIRM"/>
    <property type="match status" value="1"/>
</dbReference>
<dbReference type="AlphaFoldDB" id="K1W679"/>
<accession>K1W679</accession>
<dbReference type="GO" id="GO:0070210">
    <property type="term" value="C:Rpd3L-Expanded complex"/>
    <property type="evidence" value="ECO:0007669"/>
    <property type="project" value="TreeGrafter"/>
</dbReference>
<dbReference type="PANTHER" id="PTHR12374">
    <property type="entry name" value="TRANSCRIPTIONAL ADAPTOR 2 ADA2 -RELATED"/>
    <property type="match status" value="1"/>
</dbReference>
<dbReference type="OMA" id="YDRVGWF"/>
<evidence type="ECO:0000313" key="4">
    <source>
        <dbReference type="Proteomes" id="UP000006753"/>
    </source>
</evidence>
<evidence type="ECO:0000256" key="1">
    <source>
        <dbReference type="SAM" id="MobiDB-lite"/>
    </source>
</evidence>
<dbReference type="PANTHER" id="PTHR12374:SF21">
    <property type="entry name" value="SWIRM DOMAIN-CONTAINING PROTEIN FUN19-RELATED"/>
    <property type="match status" value="1"/>
</dbReference>
<dbReference type="KEGG" id="mbe:MBM_09331"/>
<dbReference type="Pfam" id="PF04433">
    <property type="entry name" value="SWIRM"/>
    <property type="match status" value="1"/>
</dbReference>
<gene>
    <name evidence="3" type="ORF">MBM_09331</name>
</gene>
<feature type="region of interest" description="Disordered" evidence="1">
    <location>
        <begin position="234"/>
        <end position="277"/>
    </location>
</feature>
<dbReference type="InParanoid" id="K1W679"/>
<sequence length="405" mass="44795">MDDRAAPSSLRPSTPFDDSPPAIAFHPLAPRPLTTTTAPTTSPTTPQPFPPSINRLVKMRANAPFDARASMLSPPEQTPLDTFARATTNPAVEYPMKRPAAPTPTGRLVGPISPPTSPETKGISPDDPRKLSPARDPILYPENGESLPSQPPLFAPSRLVGEHIKARESSTFREISPPRDSDYELALTFKSQVMQAFDSNRRLWRDREMAQLAADNLLRNGGRRYTAIAPAHTGSVRHVRPTPKISTKPGPAHRVAKPPRAPKPAPGGRGATPTGDVAKRVAREDKDFNSLEDFSPDVATLPNKPHSLKVDWKGAPIDLRADPHAHLLHPDELHLAANLRLDCATYLTSKRRIFIKRIEAYRIHKEFRKTDAQQACKIDVNKASKLWQAFDKVGWLDPKYIEKYA</sequence>
<dbReference type="GeneID" id="18765266"/>
<reference evidence="3 4" key="1">
    <citation type="journal article" date="2012" name="BMC Genomics">
        <title>Sequencing the genome of Marssonina brunnea reveals fungus-poplar co-evolution.</title>
        <authorList>
            <person name="Zhu S."/>
            <person name="Cao Y.-Z."/>
            <person name="Jiang C."/>
            <person name="Tan B.-Y."/>
            <person name="Wang Z."/>
            <person name="Feng S."/>
            <person name="Zhang L."/>
            <person name="Su X.-H."/>
            <person name="Brejova B."/>
            <person name="Vinar T."/>
            <person name="Xu M."/>
            <person name="Wang M.-X."/>
            <person name="Zhang S.-G."/>
            <person name="Huang M.-R."/>
            <person name="Wu R."/>
            <person name="Zhou Y."/>
        </authorList>
    </citation>
    <scope>NUCLEOTIDE SEQUENCE [LARGE SCALE GENOMIC DNA]</scope>
    <source>
        <strain evidence="3 4">MB_m1</strain>
    </source>
</reference>
<dbReference type="GO" id="GO:0006357">
    <property type="term" value="P:regulation of transcription by RNA polymerase II"/>
    <property type="evidence" value="ECO:0007669"/>
    <property type="project" value="TreeGrafter"/>
</dbReference>
<dbReference type="EMBL" id="JH921457">
    <property type="protein sequence ID" value="EKD12465.1"/>
    <property type="molecule type" value="Genomic_DNA"/>
</dbReference>
<dbReference type="InterPro" id="IPR036388">
    <property type="entry name" value="WH-like_DNA-bd_sf"/>
</dbReference>
<proteinExistence type="predicted"/>
<name>K1W679_MARBU</name>
<dbReference type="STRING" id="1072389.K1W679"/>
<dbReference type="OrthoDB" id="5598695at2759"/>
<keyword evidence="4" id="KW-1185">Reference proteome</keyword>
<dbReference type="GO" id="GO:0003682">
    <property type="term" value="F:chromatin binding"/>
    <property type="evidence" value="ECO:0007669"/>
    <property type="project" value="TreeGrafter"/>
</dbReference>
<evidence type="ECO:0000259" key="2">
    <source>
        <dbReference type="PROSITE" id="PS50934"/>
    </source>
</evidence>
<dbReference type="Gene3D" id="1.10.10.10">
    <property type="entry name" value="Winged helix-like DNA-binding domain superfamily/Winged helix DNA-binding domain"/>
    <property type="match status" value="1"/>
</dbReference>
<dbReference type="HOGENOM" id="CLU_042442_1_0_1"/>
<feature type="region of interest" description="Disordered" evidence="1">
    <location>
        <begin position="1"/>
        <end position="53"/>
    </location>
</feature>
<organism evidence="3 4">
    <name type="scientific">Marssonina brunnea f. sp. multigermtubi (strain MB_m1)</name>
    <name type="common">Marssonina leaf spot fungus</name>
    <dbReference type="NCBI Taxonomy" id="1072389"/>
    <lineage>
        <taxon>Eukaryota</taxon>
        <taxon>Fungi</taxon>
        <taxon>Dikarya</taxon>
        <taxon>Ascomycota</taxon>
        <taxon>Pezizomycotina</taxon>
        <taxon>Leotiomycetes</taxon>
        <taxon>Helotiales</taxon>
        <taxon>Drepanopezizaceae</taxon>
        <taxon>Drepanopeziza</taxon>
    </lineage>
</organism>
<dbReference type="Proteomes" id="UP000006753">
    <property type="component" value="Unassembled WGS sequence"/>
</dbReference>
<dbReference type="eggNOG" id="ENOG502R6VN">
    <property type="taxonomic scope" value="Eukaryota"/>
</dbReference>
<dbReference type="GO" id="GO:0003713">
    <property type="term" value="F:transcription coactivator activity"/>
    <property type="evidence" value="ECO:0007669"/>
    <property type="project" value="TreeGrafter"/>
</dbReference>
<protein>
    <submittedName>
        <fullName evidence="3">SWIRM domain-containing protein</fullName>
    </submittedName>
</protein>